<gene>
    <name evidence="1" type="ORF">MYCIT1_LOCUS27074</name>
</gene>
<sequence>MGIGLGQILTECRPMSSTENAWQAVTCLETPRQESGNDSAWRPGSSDLGGLSGREMTRGYMSFGIGIRLVLFPAGSDYRAELHAESGVGDALFLFCFSSSGGQAAPSFPKKSRYVGQLTCCDQVPEAVHCQ</sequence>
<comment type="caution">
    <text evidence="1">The sequence shown here is derived from an EMBL/GenBank/DDBJ whole genome shotgun (WGS) entry which is preliminary data.</text>
</comment>
<dbReference type="AlphaFoldDB" id="A0AAD2HK21"/>
<keyword evidence="2" id="KW-1185">Reference proteome</keyword>
<protein>
    <submittedName>
        <fullName evidence="1">Uncharacterized protein</fullName>
    </submittedName>
</protein>
<organism evidence="1 2">
    <name type="scientific">Mycena citricolor</name>
    <dbReference type="NCBI Taxonomy" id="2018698"/>
    <lineage>
        <taxon>Eukaryota</taxon>
        <taxon>Fungi</taxon>
        <taxon>Dikarya</taxon>
        <taxon>Basidiomycota</taxon>
        <taxon>Agaricomycotina</taxon>
        <taxon>Agaricomycetes</taxon>
        <taxon>Agaricomycetidae</taxon>
        <taxon>Agaricales</taxon>
        <taxon>Marasmiineae</taxon>
        <taxon>Mycenaceae</taxon>
        <taxon>Mycena</taxon>
    </lineage>
</organism>
<accession>A0AAD2HK21</accession>
<dbReference type="EMBL" id="CAVNYO010000421">
    <property type="protein sequence ID" value="CAK5277904.1"/>
    <property type="molecule type" value="Genomic_DNA"/>
</dbReference>
<reference evidence="1" key="1">
    <citation type="submission" date="2023-11" db="EMBL/GenBank/DDBJ databases">
        <authorList>
            <person name="De Vega J J."/>
            <person name="De Vega J J."/>
        </authorList>
    </citation>
    <scope>NUCLEOTIDE SEQUENCE</scope>
</reference>
<evidence type="ECO:0000313" key="2">
    <source>
        <dbReference type="Proteomes" id="UP001295794"/>
    </source>
</evidence>
<dbReference type="Proteomes" id="UP001295794">
    <property type="component" value="Unassembled WGS sequence"/>
</dbReference>
<name>A0AAD2HK21_9AGAR</name>
<proteinExistence type="predicted"/>
<evidence type="ECO:0000313" key="1">
    <source>
        <dbReference type="EMBL" id="CAK5277904.1"/>
    </source>
</evidence>